<evidence type="ECO:0000313" key="2">
    <source>
        <dbReference type="EMBL" id="KAL2338432.1"/>
    </source>
</evidence>
<dbReference type="Proteomes" id="UP001603857">
    <property type="component" value="Unassembled WGS sequence"/>
</dbReference>
<dbReference type="EMBL" id="JBGMDY010000004">
    <property type="protein sequence ID" value="KAL2338432.1"/>
    <property type="molecule type" value="Genomic_DNA"/>
</dbReference>
<evidence type="ECO:0000313" key="3">
    <source>
        <dbReference type="Proteomes" id="UP001603857"/>
    </source>
</evidence>
<feature type="region of interest" description="Disordered" evidence="1">
    <location>
        <begin position="64"/>
        <end position="167"/>
    </location>
</feature>
<comment type="caution">
    <text evidence="2">The sequence shown here is derived from an EMBL/GenBank/DDBJ whole genome shotgun (WGS) entry which is preliminary data.</text>
</comment>
<feature type="compositionally biased region" description="Acidic residues" evidence="1">
    <location>
        <begin position="77"/>
        <end position="119"/>
    </location>
</feature>
<proteinExistence type="predicted"/>
<sequence length="167" mass="18259">MEVHVPTHSIFHLPSLLHAVAADTVLAAAQSFALIGYLLTNVTNSVTPNLSSVDGRFPLEELFGTKHAYLENKTGSETEDDEEGDDDDEDGHDEDDDGDDEEFSGEEGEEEGDPDDDPETNGGAGSDDGDEDEDEDDEDDDDGEDEDEDDEEEEEEETPQPPAKKRK</sequence>
<keyword evidence="3" id="KW-1185">Reference proteome</keyword>
<protein>
    <submittedName>
        <fullName evidence="2">Uncharacterized protein</fullName>
    </submittedName>
</protein>
<organism evidence="2 3">
    <name type="scientific">Flemingia macrophylla</name>
    <dbReference type="NCBI Taxonomy" id="520843"/>
    <lineage>
        <taxon>Eukaryota</taxon>
        <taxon>Viridiplantae</taxon>
        <taxon>Streptophyta</taxon>
        <taxon>Embryophyta</taxon>
        <taxon>Tracheophyta</taxon>
        <taxon>Spermatophyta</taxon>
        <taxon>Magnoliopsida</taxon>
        <taxon>eudicotyledons</taxon>
        <taxon>Gunneridae</taxon>
        <taxon>Pentapetalae</taxon>
        <taxon>rosids</taxon>
        <taxon>fabids</taxon>
        <taxon>Fabales</taxon>
        <taxon>Fabaceae</taxon>
        <taxon>Papilionoideae</taxon>
        <taxon>50 kb inversion clade</taxon>
        <taxon>NPAAA clade</taxon>
        <taxon>indigoferoid/millettioid clade</taxon>
        <taxon>Phaseoleae</taxon>
        <taxon>Flemingia</taxon>
    </lineage>
</organism>
<reference evidence="2 3" key="1">
    <citation type="submission" date="2024-08" db="EMBL/GenBank/DDBJ databases">
        <title>Insights into the chromosomal genome structure of Flemingia macrophylla.</title>
        <authorList>
            <person name="Ding Y."/>
            <person name="Zhao Y."/>
            <person name="Bi W."/>
            <person name="Wu M."/>
            <person name="Zhao G."/>
            <person name="Gong Y."/>
            <person name="Li W."/>
            <person name="Zhang P."/>
        </authorList>
    </citation>
    <scope>NUCLEOTIDE SEQUENCE [LARGE SCALE GENOMIC DNA]</scope>
    <source>
        <strain evidence="2">DYQJB</strain>
        <tissue evidence="2">Leaf</tissue>
    </source>
</reference>
<evidence type="ECO:0000256" key="1">
    <source>
        <dbReference type="SAM" id="MobiDB-lite"/>
    </source>
</evidence>
<dbReference type="PANTHER" id="PTHR35711">
    <property type="entry name" value="EXPRESSED PROTEIN"/>
    <property type="match status" value="1"/>
</dbReference>
<accession>A0ABD1MSD3</accession>
<name>A0ABD1MSD3_9FABA</name>
<dbReference type="PANTHER" id="PTHR35711:SF1">
    <property type="entry name" value="ECTODERMAL, ISOFORM F"/>
    <property type="match status" value="1"/>
</dbReference>
<gene>
    <name evidence="2" type="ORF">Fmac_012878</name>
</gene>
<feature type="compositionally biased region" description="Acidic residues" evidence="1">
    <location>
        <begin position="127"/>
        <end position="158"/>
    </location>
</feature>
<dbReference type="AlphaFoldDB" id="A0ABD1MSD3"/>